<dbReference type="EnsemblMetazoa" id="G31370.1">
    <property type="protein sequence ID" value="G31370.1:cds"/>
    <property type="gene ID" value="G31370"/>
</dbReference>
<accession>A0A8W8MAN3</accession>
<sequence length="245" mass="28491">MESRHETSSRKRRYCTICQQDFSDRYFRRHTCEEKAENISQPTQSKCDEPILLPASEPEMENFENQMEESDMEEEFLMGHLSSSSSDSTSEEEVLDTELFNEFYLDNIEHRENEMLGVKNGRSSRSSIVVANWCAEDGKIADFDDMELDSRPGQILKIYLHNVIINGKSSVHVIAKVQWYGKLEEGMKFYYGKPVTVWRNNIFEQEGPASFIPVQRIRCKAVYAFDIVCGERNVIVIVPRERFLS</sequence>
<dbReference type="Proteomes" id="UP000005408">
    <property type="component" value="Unassembled WGS sequence"/>
</dbReference>
<organism evidence="1 2">
    <name type="scientific">Magallana gigas</name>
    <name type="common">Pacific oyster</name>
    <name type="synonym">Crassostrea gigas</name>
    <dbReference type="NCBI Taxonomy" id="29159"/>
    <lineage>
        <taxon>Eukaryota</taxon>
        <taxon>Metazoa</taxon>
        <taxon>Spiralia</taxon>
        <taxon>Lophotrochozoa</taxon>
        <taxon>Mollusca</taxon>
        <taxon>Bivalvia</taxon>
        <taxon>Autobranchia</taxon>
        <taxon>Pteriomorphia</taxon>
        <taxon>Ostreida</taxon>
        <taxon>Ostreoidea</taxon>
        <taxon>Ostreidae</taxon>
        <taxon>Magallana</taxon>
    </lineage>
</organism>
<proteinExistence type="predicted"/>
<evidence type="ECO:0000313" key="2">
    <source>
        <dbReference type="Proteomes" id="UP000005408"/>
    </source>
</evidence>
<protein>
    <submittedName>
        <fullName evidence="1">Uncharacterized protein</fullName>
    </submittedName>
</protein>
<dbReference type="AlphaFoldDB" id="A0A8W8MAN3"/>
<keyword evidence="2" id="KW-1185">Reference proteome</keyword>
<evidence type="ECO:0000313" key="1">
    <source>
        <dbReference type="EnsemblMetazoa" id="G31370.1:cds"/>
    </source>
</evidence>
<name>A0A8W8MAN3_MAGGI</name>
<reference evidence="1" key="1">
    <citation type="submission" date="2022-08" db="UniProtKB">
        <authorList>
            <consortium name="EnsemblMetazoa"/>
        </authorList>
    </citation>
    <scope>IDENTIFICATION</scope>
    <source>
        <strain evidence="1">05x7-T-G4-1.051#20</strain>
    </source>
</reference>